<name>A0A4R2B8X0_9BACI</name>
<dbReference type="AlphaFoldDB" id="A0A4R2B8X0"/>
<dbReference type="InterPro" id="IPR018672">
    <property type="entry name" value="DUF2140"/>
</dbReference>
<keyword evidence="2" id="KW-1185">Reference proteome</keyword>
<dbReference type="EMBL" id="SLVV01000009">
    <property type="protein sequence ID" value="TCN23147.1"/>
    <property type="molecule type" value="Genomic_DNA"/>
</dbReference>
<dbReference type="Pfam" id="PF09911">
    <property type="entry name" value="DUF2140"/>
    <property type="match status" value="1"/>
</dbReference>
<accession>A0A4R2B8X0</accession>
<protein>
    <submittedName>
        <fullName evidence="1">Uncharacterized protein YpmS</fullName>
    </submittedName>
</protein>
<comment type="caution">
    <text evidence="1">The sequence shown here is derived from an EMBL/GenBank/DDBJ whole genome shotgun (WGS) entry which is preliminary data.</text>
</comment>
<dbReference type="RefSeq" id="WP_121612105.1">
    <property type="nucleotide sequence ID" value="NZ_CP033044.1"/>
</dbReference>
<dbReference type="OrthoDB" id="2412610at2"/>
<organism evidence="1 2">
    <name type="scientific">Mesobacillus foraminis</name>
    <dbReference type="NCBI Taxonomy" id="279826"/>
    <lineage>
        <taxon>Bacteria</taxon>
        <taxon>Bacillati</taxon>
        <taxon>Bacillota</taxon>
        <taxon>Bacilli</taxon>
        <taxon>Bacillales</taxon>
        <taxon>Bacillaceae</taxon>
        <taxon>Mesobacillus</taxon>
    </lineage>
</organism>
<reference evidence="1 2" key="1">
    <citation type="journal article" date="2015" name="Stand. Genomic Sci.">
        <title>Genomic Encyclopedia of Bacterial and Archaeal Type Strains, Phase III: the genomes of soil and plant-associated and newly described type strains.</title>
        <authorList>
            <person name="Whitman W.B."/>
            <person name="Woyke T."/>
            <person name="Klenk H.P."/>
            <person name="Zhou Y."/>
            <person name="Lilburn T.G."/>
            <person name="Beck B.J."/>
            <person name="De Vos P."/>
            <person name="Vandamme P."/>
            <person name="Eisen J.A."/>
            <person name="Garrity G."/>
            <person name="Hugenholtz P."/>
            <person name="Kyrpides N.C."/>
        </authorList>
    </citation>
    <scope>NUCLEOTIDE SEQUENCE [LARGE SCALE GENOMIC DNA]</scope>
    <source>
        <strain evidence="1 2">CV53</strain>
    </source>
</reference>
<evidence type="ECO:0000313" key="1">
    <source>
        <dbReference type="EMBL" id="TCN23147.1"/>
    </source>
</evidence>
<dbReference type="Proteomes" id="UP000295689">
    <property type="component" value="Unassembled WGS sequence"/>
</dbReference>
<gene>
    <name evidence="1" type="ORF">EV146_109307</name>
</gene>
<evidence type="ECO:0000313" key="2">
    <source>
        <dbReference type="Proteomes" id="UP000295689"/>
    </source>
</evidence>
<sequence length="193" mass="21745">MKNKWKLAFFILLGSVAAILITLFIMASAPVEEGENIPNTSEAAEREVSFDITTNKADLNKVINHYLEEEGFSGSIDYQVLLQDEVELYGAIPVFGQELQMKLTFEPKALKNGDLVLRQESISLGALNLPVSYVMNLIKSSYEIPEWVEIRPGEETVYVSLQTMKLKSNIKVRANKFDLKRDNISFTLLVPVD</sequence>
<proteinExistence type="predicted"/>